<dbReference type="GeneID" id="37036784"/>
<accession>A0A316VSL7</accession>
<feature type="compositionally biased region" description="Low complexity" evidence="1">
    <location>
        <begin position="74"/>
        <end position="83"/>
    </location>
</feature>
<dbReference type="SUPFAM" id="SSF54637">
    <property type="entry name" value="Thioesterase/thiol ester dehydrase-isomerase"/>
    <property type="match status" value="1"/>
</dbReference>
<feature type="compositionally biased region" description="Basic and acidic residues" evidence="1">
    <location>
        <begin position="235"/>
        <end position="251"/>
    </location>
</feature>
<feature type="compositionally biased region" description="Low complexity" evidence="1">
    <location>
        <begin position="18"/>
        <end position="28"/>
    </location>
</feature>
<feature type="region of interest" description="Disordered" evidence="1">
    <location>
        <begin position="232"/>
        <end position="256"/>
    </location>
</feature>
<reference evidence="2 3" key="1">
    <citation type="journal article" date="2018" name="Mol. Biol. Evol.">
        <title>Broad Genomic Sampling Reveals a Smut Pathogenic Ancestry of the Fungal Clade Ustilaginomycotina.</title>
        <authorList>
            <person name="Kijpornyongpan T."/>
            <person name="Mondo S.J."/>
            <person name="Barry K."/>
            <person name="Sandor L."/>
            <person name="Lee J."/>
            <person name="Lipzen A."/>
            <person name="Pangilinan J."/>
            <person name="LaButti K."/>
            <person name="Hainaut M."/>
            <person name="Henrissat B."/>
            <person name="Grigoriev I.V."/>
            <person name="Spatafora J.W."/>
            <person name="Aime M.C."/>
        </authorList>
    </citation>
    <scope>NUCLEOTIDE SEQUENCE [LARGE SCALE GENOMIC DNA]</scope>
    <source>
        <strain evidence="2 3">MCA 4658</strain>
    </source>
</reference>
<sequence>MSLFARLRGKTSSERSQEGPLSSSSSSSKNDAGRKAGSDPDPDPDPSAKVIPTPTHGSDLKVLQDASNGQNKNSSSSSSSSSSDAQEADKAVLRAENEWKAADADADADAARRASILHLMTQSGLDVTRSLVQIPILYTECDRLGHLSNVNFPKLFFASCLRTLESFKGLGRNIHSDLMSGQTFFPLISKATYNYKTRISYPDTALISSRIASVTSGTFVLDCDMYSLKSGGHPHAHDAQQNKWHQQEEEKKKKKRIRKVANAEITWTIVDVQSQRTGDLLDRNHDEKWSALYRYLEQEASKGQGQEQEQVGHRRSKKT</sequence>
<dbReference type="EMBL" id="KZ819487">
    <property type="protein sequence ID" value="PWN39191.1"/>
    <property type="molecule type" value="Genomic_DNA"/>
</dbReference>
<dbReference type="InParanoid" id="A0A316VSL7"/>
<dbReference type="AlphaFoldDB" id="A0A316VSL7"/>
<keyword evidence="3" id="KW-1185">Reference proteome</keyword>
<dbReference type="RefSeq" id="XP_025366351.1">
    <property type="nucleotide sequence ID" value="XM_025514914.1"/>
</dbReference>
<gene>
    <name evidence="2" type="ORF">IE81DRAFT_326797</name>
</gene>
<organism evidence="2 3">
    <name type="scientific">Ceraceosorus guamensis</name>
    <dbReference type="NCBI Taxonomy" id="1522189"/>
    <lineage>
        <taxon>Eukaryota</taxon>
        <taxon>Fungi</taxon>
        <taxon>Dikarya</taxon>
        <taxon>Basidiomycota</taxon>
        <taxon>Ustilaginomycotina</taxon>
        <taxon>Exobasidiomycetes</taxon>
        <taxon>Ceraceosorales</taxon>
        <taxon>Ceraceosoraceae</taxon>
        <taxon>Ceraceosorus</taxon>
    </lineage>
</organism>
<protein>
    <submittedName>
        <fullName evidence="2">Uncharacterized protein</fullName>
    </submittedName>
</protein>
<feature type="region of interest" description="Disordered" evidence="1">
    <location>
        <begin position="1"/>
        <end position="91"/>
    </location>
</feature>
<proteinExistence type="predicted"/>
<evidence type="ECO:0000313" key="3">
    <source>
        <dbReference type="Proteomes" id="UP000245783"/>
    </source>
</evidence>
<evidence type="ECO:0000256" key="1">
    <source>
        <dbReference type="SAM" id="MobiDB-lite"/>
    </source>
</evidence>
<feature type="region of interest" description="Disordered" evidence="1">
    <location>
        <begin position="299"/>
        <end position="319"/>
    </location>
</feature>
<dbReference type="Proteomes" id="UP000245783">
    <property type="component" value="Unassembled WGS sequence"/>
</dbReference>
<dbReference type="InterPro" id="IPR029069">
    <property type="entry name" value="HotDog_dom_sf"/>
</dbReference>
<name>A0A316VSL7_9BASI</name>
<dbReference type="Gene3D" id="3.10.129.10">
    <property type="entry name" value="Hotdog Thioesterase"/>
    <property type="match status" value="1"/>
</dbReference>
<evidence type="ECO:0000313" key="2">
    <source>
        <dbReference type="EMBL" id="PWN39191.1"/>
    </source>
</evidence>